<feature type="transmembrane region" description="Helical" evidence="9">
    <location>
        <begin position="199"/>
        <end position="218"/>
    </location>
</feature>
<feature type="transmembrane region" description="Helical" evidence="9">
    <location>
        <begin position="372"/>
        <end position="395"/>
    </location>
</feature>
<feature type="transmembrane region" description="Helical" evidence="9">
    <location>
        <begin position="39"/>
        <end position="58"/>
    </location>
</feature>
<feature type="transmembrane region" description="Helical" evidence="9">
    <location>
        <begin position="128"/>
        <end position="148"/>
    </location>
</feature>
<dbReference type="PANTHER" id="PTHR42703">
    <property type="entry name" value="NADH DEHYDROGENASE"/>
    <property type="match status" value="1"/>
</dbReference>
<name>A0ABR9VPF0_9SYNC</name>
<comment type="function">
    <text evidence="7">NDH-1 shuttles electrons from NAD(P)H, via FMN and iron-sulfur (Fe-S) centers, to quinones in the respiratory chain. The immediate electron acceptor for the enzyme in this species is believed to be plastoquinone. Couples the redox reaction to proton translocation (for every two electrons transferred, four hydrogen ions are translocated across the cytoplasmic membrane), and thus conserves the redox energy in a proton gradient.</text>
</comment>
<feature type="transmembrane region" description="Helical" evidence="9">
    <location>
        <begin position="12"/>
        <end position="32"/>
    </location>
</feature>
<feature type="transmembrane region" description="Helical" evidence="9">
    <location>
        <begin position="255"/>
        <end position="276"/>
    </location>
</feature>
<gene>
    <name evidence="11" type="ORF">IQ217_02640</name>
</gene>
<comment type="caution">
    <text evidence="11">The sequence shown here is derived from an EMBL/GenBank/DDBJ whole genome shotgun (WGS) entry which is preliminary data.</text>
</comment>
<keyword evidence="4 8" id="KW-0812">Transmembrane</keyword>
<dbReference type="NCBIfam" id="NF005564">
    <property type="entry name" value="PRK07234.1-4"/>
    <property type="match status" value="1"/>
</dbReference>
<comment type="similarity">
    <text evidence="2">Belongs to the CPA3 antiporters (TC 2.A.63) subunit D family.</text>
</comment>
<evidence type="ECO:0000256" key="2">
    <source>
        <dbReference type="ARBA" id="ARBA00005346"/>
    </source>
</evidence>
<dbReference type="EMBL" id="JADEVV010000005">
    <property type="protein sequence ID" value="MBE9252768.1"/>
    <property type="molecule type" value="Genomic_DNA"/>
</dbReference>
<keyword evidence="3" id="KW-1003">Cell membrane</keyword>
<proteinExistence type="inferred from homology"/>
<dbReference type="Pfam" id="PF00361">
    <property type="entry name" value="Proton_antipo_M"/>
    <property type="match status" value="1"/>
</dbReference>
<evidence type="ECO:0000256" key="6">
    <source>
        <dbReference type="ARBA" id="ARBA00023136"/>
    </source>
</evidence>
<comment type="subcellular location">
    <subcellularLocation>
        <location evidence="1">Cell membrane</location>
        <topology evidence="1">Multi-pass membrane protein</topology>
    </subcellularLocation>
    <subcellularLocation>
        <location evidence="8">Membrane</location>
        <topology evidence="8">Multi-pass membrane protein</topology>
    </subcellularLocation>
</comment>
<evidence type="ECO:0000313" key="11">
    <source>
        <dbReference type="EMBL" id="MBE9252768.1"/>
    </source>
</evidence>
<dbReference type="RefSeq" id="WP_194018824.1">
    <property type="nucleotide sequence ID" value="NZ_JADEVV010000005.1"/>
</dbReference>
<evidence type="ECO:0000259" key="10">
    <source>
        <dbReference type="Pfam" id="PF00361"/>
    </source>
</evidence>
<feature type="domain" description="NADH:quinone oxidoreductase/Mrp antiporter transmembrane" evidence="10">
    <location>
        <begin position="126"/>
        <end position="387"/>
    </location>
</feature>
<evidence type="ECO:0000256" key="5">
    <source>
        <dbReference type="ARBA" id="ARBA00022989"/>
    </source>
</evidence>
<evidence type="ECO:0000256" key="9">
    <source>
        <dbReference type="SAM" id="Phobius"/>
    </source>
</evidence>
<evidence type="ECO:0000256" key="3">
    <source>
        <dbReference type="ARBA" id="ARBA00022475"/>
    </source>
</evidence>
<keyword evidence="12" id="KW-1185">Reference proteome</keyword>
<dbReference type="InterPro" id="IPR050586">
    <property type="entry name" value="CPA3_Na-H_Antiporter_D"/>
</dbReference>
<feature type="transmembrane region" description="Helical" evidence="9">
    <location>
        <begin position="78"/>
        <end position="98"/>
    </location>
</feature>
<evidence type="ECO:0000256" key="1">
    <source>
        <dbReference type="ARBA" id="ARBA00004651"/>
    </source>
</evidence>
<dbReference type="PANTHER" id="PTHR42703:SF1">
    <property type="entry name" value="NA(+)_H(+) ANTIPORTER SUBUNIT D1"/>
    <property type="match status" value="1"/>
</dbReference>
<evidence type="ECO:0000256" key="4">
    <source>
        <dbReference type="ARBA" id="ARBA00022692"/>
    </source>
</evidence>
<evidence type="ECO:0000256" key="8">
    <source>
        <dbReference type="RuleBase" id="RU000320"/>
    </source>
</evidence>
<reference evidence="11 12" key="1">
    <citation type="submission" date="2020-10" db="EMBL/GenBank/DDBJ databases">
        <authorList>
            <person name="Castelo-Branco R."/>
            <person name="Eusebio N."/>
            <person name="Adriana R."/>
            <person name="Vieira A."/>
            <person name="Brugerolle De Fraissinette N."/>
            <person name="Rezende De Castro R."/>
            <person name="Schneider M.P."/>
            <person name="Vasconcelos V."/>
            <person name="Leao P.N."/>
        </authorList>
    </citation>
    <scope>NUCLEOTIDE SEQUENCE [LARGE SCALE GENOMIC DNA]</scope>
    <source>
        <strain evidence="11 12">LEGE 00031</strain>
    </source>
</reference>
<protein>
    <submittedName>
        <fullName evidence="11">Cation:proton antiporter</fullName>
    </submittedName>
</protein>
<feature type="transmembrane region" description="Helical" evidence="9">
    <location>
        <begin position="307"/>
        <end position="324"/>
    </location>
</feature>
<feature type="transmembrane region" description="Helical" evidence="9">
    <location>
        <begin position="469"/>
        <end position="486"/>
    </location>
</feature>
<feature type="transmembrane region" description="Helical" evidence="9">
    <location>
        <begin position="407"/>
        <end position="429"/>
    </location>
</feature>
<feature type="transmembrane region" description="Helical" evidence="9">
    <location>
        <begin position="225"/>
        <end position="243"/>
    </location>
</feature>
<dbReference type="InterPro" id="IPR001750">
    <property type="entry name" value="ND/Mrp_TM"/>
</dbReference>
<sequence length="487" mass="51939">MTLFAVPAEFNALPWLTGIICLSLMAGFSGYLLPATVRFLTLAVCLLTLGLAYLGFTVPDVQSWVLLDSFGVTLQLDALAGYFLLTNALVTLAVLVYCWNTGRSAFFYAQLIILHTSLNSAFLCADFMSLYVALEVVAIAAFCLMTYPREPRIIWLGLRYLLLSNTAMLFYLIGVALVYTSSGSFAFSGLTEAPPEAIALIFLGLLTKGGIFLAGLWLPQTHGEAATPVSAVLSGVVVKAGILPLLRCSMLSDQLLLLVEILGVATAVFGVAYAMLAKDSKRMLAFHTVSQMGFVLAAPVAGGFYALTHGLVKSSLFLLAGNLPSRDFKILKKTPIAAGFWIPLVLASSSIAGFPLLAGFEAKTLTLKGLPPWLAIALNIAAVGTAISFSKFVFLKPNFVGQPYPKGLGLALVVLLGGLAVGNVVYWQAFTPMNLLKATLTCVVGAALYWGVVKKLTIKLPDGGEKIDHLIGMMSVSLTLLFAWILT</sequence>
<accession>A0ABR9VPF0</accession>
<organism evidence="11 12">
    <name type="scientific">Synechocystis salina LEGE 00031</name>
    <dbReference type="NCBI Taxonomy" id="1828736"/>
    <lineage>
        <taxon>Bacteria</taxon>
        <taxon>Bacillati</taxon>
        <taxon>Cyanobacteriota</taxon>
        <taxon>Cyanophyceae</taxon>
        <taxon>Synechococcales</taxon>
        <taxon>Merismopediaceae</taxon>
        <taxon>Synechocystis</taxon>
    </lineage>
</organism>
<keyword evidence="6 9" id="KW-0472">Membrane</keyword>
<feature type="transmembrane region" description="Helical" evidence="9">
    <location>
        <begin position="336"/>
        <end position="360"/>
    </location>
</feature>
<feature type="transmembrane region" description="Helical" evidence="9">
    <location>
        <begin position="160"/>
        <end position="179"/>
    </location>
</feature>
<evidence type="ECO:0000313" key="12">
    <source>
        <dbReference type="Proteomes" id="UP000658720"/>
    </source>
</evidence>
<dbReference type="Proteomes" id="UP000658720">
    <property type="component" value="Unassembled WGS sequence"/>
</dbReference>
<evidence type="ECO:0000256" key="7">
    <source>
        <dbReference type="ARBA" id="ARBA00025624"/>
    </source>
</evidence>
<keyword evidence="5 9" id="KW-1133">Transmembrane helix</keyword>